<proteinExistence type="predicted"/>
<gene>
    <name evidence="1" type="ORF">BIV23_34460</name>
</gene>
<name>A0A1S2PPA2_9ACTN</name>
<dbReference type="Proteomes" id="UP000179642">
    <property type="component" value="Unassembled WGS sequence"/>
</dbReference>
<keyword evidence="2" id="KW-1185">Reference proteome</keyword>
<organism evidence="1 2">
    <name type="scientific">Streptomyces monashensis</name>
    <dbReference type="NCBI Taxonomy" id="1678012"/>
    <lineage>
        <taxon>Bacteria</taxon>
        <taxon>Bacillati</taxon>
        <taxon>Actinomycetota</taxon>
        <taxon>Actinomycetes</taxon>
        <taxon>Kitasatosporales</taxon>
        <taxon>Streptomycetaceae</taxon>
        <taxon>Streptomyces</taxon>
    </lineage>
</organism>
<comment type="caution">
    <text evidence="1">The sequence shown here is derived from an EMBL/GenBank/DDBJ whole genome shotgun (WGS) entry which is preliminary data.</text>
</comment>
<evidence type="ECO:0000313" key="2">
    <source>
        <dbReference type="Proteomes" id="UP000179642"/>
    </source>
</evidence>
<dbReference type="Pfam" id="PF13384">
    <property type="entry name" value="HTH_23"/>
    <property type="match status" value="1"/>
</dbReference>
<evidence type="ECO:0000313" key="1">
    <source>
        <dbReference type="EMBL" id="OIJ95360.1"/>
    </source>
</evidence>
<evidence type="ECO:0008006" key="3">
    <source>
        <dbReference type="Google" id="ProtNLM"/>
    </source>
</evidence>
<sequence length="97" mass="10957">MGEVADTDPAAVVRVISSCKAEQKIPYRTACRALGVSESWFYKWRERPPTSWETRRQCLAEDVEEIFRGSGGTYGSPKVFIELVRRGWQVCVNTVAS</sequence>
<dbReference type="AlphaFoldDB" id="A0A1S2PPA2"/>
<reference evidence="1 2" key="1">
    <citation type="submission" date="2016-10" db="EMBL/GenBank/DDBJ databases">
        <title>Genome sequence of Streptomyces sp. MUSC 1.</title>
        <authorList>
            <person name="Lee L.-H."/>
            <person name="Ser H.-L."/>
            <person name="Law J.W.-F."/>
        </authorList>
    </citation>
    <scope>NUCLEOTIDE SEQUENCE [LARGE SCALE GENOMIC DNA]</scope>
    <source>
        <strain evidence="1 2">MUSC 1</strain>
    </source>
</reference>
<dbReference type="EMBL" id="MLYO01000065">
    <property type="protein sequence ID" value="OIJ95360.1"/>
    <property type="molecule type" value="Genomic_DNA"/>
</dbReference>
<accession>A0A1S2PPA2</accession>
<protein>
    <recommendedName>
        <fullName evidence="3">Transposase</fullName>
    </recommendedName>
</protein>